<evidence type="ECO:0000256" key="1">
    <source>
        <dbReference type="ARBA" id="ARBA00000085"/>
    </source>
</evidence>
<keyword evidence="8" id="KW-0902">Two-component regulatory system</keyword>
<dbReference type="GO" id="GO:0016301">
    <property type="term" value="F:kinase activity"/>
    <property type="evidence" value="ECO:0007669"/>
    <property type="project" value="UniProtKB-KW"/>
</dbReference>
<evidence type="ECO:0000259" key="10">
    <source>
        <dbReference type="Pfam" id="PF02518"/>
    </source>
</evidence>
<evidence type="ECO:0000256" key="3">
    <source>
        <dbReference type="ARBA" id="ARBA00022553"/>
    </source>
</evidence>
<dbReference type="Proteomes" id="UP001500888">
    <property type="component" value="Unassembled WGS sequence"/>
</dbReference>
<organism evidence="13 14">
    <name type="scientific">Sphaerisporangium flaviroseum</name>
    <dbReference type="NCBI Taxonomy" id="509199"/>
    <lineage>
        <taxon>Bacteria</taxon>
        <taxon>Bacillati</taxon>
        <taxon>Actinomycetota</taxon>
        <taxon>Actinomycetes</taxon>
        <taxon>Streptosporangiales</taxon>
        <taxon>Streptosporangiaceae</taxon>
        <taxon>Sphaerisporangium</taxon>
    </lineage>
</organism>
<keyword evidence="9" id="KW-0472">Membrane</keyword>
<dbReference type="InterPro" id="IPR011712">
    <property type="entry name" value="Sig_transdc_His_kin_sub3_dim/P"/>
</dbReference>
<dbReference type="PANTHER" id="PTHR24421">
    <property type="entry name" value="NITRATE/NITRITE SENSOR PROTEIN NARX-RELATED"/>
    <property type="match status" value="1"/>
</dbReference>
<evidence type="ECO:0000256" key="8">
    <source>
        <dbReference type="ARBA" id="ARBA00023012"/>
    </source>
</evidence>
<keyword evidence="5" id="KW-0547">Nucleotide-binding</keyword>
<evidence type="ECO:0000313" key="14">
    <source>
        <dbReference type="Proteomes" id="UP001500888"/>
    </source>
</evidence>
<protein>
    <recommendedName>
        <fullName evidence="2">histidine kinase</fullName>
        <ecNumber evidence="2">2.7.13.3</ecNumber>
    </recommendedName>
</protein>
<feature type="domain" description="Signal transduction histidine kinase subgroup 3 dimerisation and phosphoacceptor" evidence="11">
    <location>
        <begin position="163"/>
        <end position="229"/>
    </location>
</feature>
<evidence type="ECO:0000256" key="2">
    <source>
        <dbReference type="ARBA" id="ARBA00012438"/>
    </source>
</evidence>
<feature type="domain" description="Histidine kinase/HSP90-like ATPase" evidence="10">
    <location>
        <begin position="277"/>
        <end position="403"/>
    </location>
</feature>
<dbReference type="CDD" id="cd16917">
    <property type="entry name" value="HATPase_UhpB-NarQ-NarX-like"/>
    <property type="match status" value="1"/>
</dbReference>
<evidence type="ECO:0000259" key="11">
    <source>
        <dbReference type="Pfam" id="PF07730"/>
    </source>
</evidence>
<evidence type="ECO:0000256" key="4">
    <source>
        <dbReference type="ARBA" id="ARBA00022679"/>
    </source>
</evidence>
<dbReference type="InterPro" id="IPR003594">
    <property type="entry name" value="HATPase_dom"/>
</dbReference>
<keyword evidence="7" id="KW-0067">ATP-binding</keyword>
<comment type="caution">
    <text evidence="13">The sequence shown here is derived from an EMBL/GenBank/DDBJ whole genome shotgun (WGS) entry which is preliminary data.</text>
</comment>
<keyword evidence="4" id="KW-0808">Transferase</keyword>
<dbReference type="Gene3D" id="1.20.5.1930">
    <property type="match status" value="1"/>
</dbReference>
<gene>
    <name evidence="13" type="ORF">GCM10022226_27980</name>
</gene>
<evidence type="ECO:0000259" key="12">
    <source>
        <dbReference type="Pfam" id="PF23539"/>
    </source>
</evidence>
<evidence type="ECO:0000313" key="13">
    <source>
        <dbReference type="EMBL" id="GAA3806255.1"/>
    </source>
</evidence>
<dbReference type="Pfam" id="PF02518">
    <property type="entry name" value="HATPase_c"/>
    <property type="match status" value="1"/>
</dbReference>
<dbReference type="EMBL" id="BAAAZR010000004">
    <property type="protein sequence ID" value="GAA3806255.1"/>
    <property type="molecule type" value="Genomic_DNA"/>
</dbReference>
<evidence type="ECO:0000256" key="9">
    <source>
        <dbReference type="SAM" id="Phobius"/>
    </source>
</evidence>
<dbReference type="Pfam" id="PF07730">
    <property type="entry name" value="HisKA_3"/>
    <property type="match status" value="1"/>
</dbReference>
<dbReference type="Pfam" id="PF23539">
    <property type="entry name" value="DUF7134"/>
    <property type="match status" value="1"/>
</dbReference>
<evidence type="ECO:0000256" key="6">
    <source>
        <dbReference type="ARBA" id="ARBA00022777"/>
    </source>
</evidence>
<proteinExistence type="predicted"/>
<name>A0ABP7HWX5_9ACTN</name>
<feature type="transmembrane region" description="Helical" evidence="9">
    <location>
        <begin position="12"/>
        <end position="29"/>
    </location>
</feature>
<accession>A0ABP7HWX5</accession>
<dbReference type="Gene3D" id="3.30.565.10">
    <property type="entry name" value="Histidine kinase-like ATPase, C-terminal domain"/>
    <property type="match status" value="1"/>
</dbReference>
<evidence type="ECO:0000256" key="7">
    <source>
        <dbReference type="ARBA" id="ARBA00022840"/>
    </source>
</evidence>
<keyword evidence="6 13" id="KW-0418">Kinase</keyword>
<feature type="domain" description="DUF7134" evidence="12">
    <location>
        <begin position="15"/>
        <end position="149"/>
    </location>
</feature>
<feature type="transmembrane region" description="Helical" evidence="9">
    <location>
        <begin position="67"/>
        <end position="92"/>
    </location>
</feature>
<dbReference type="EC" id="2.7.13.3" evidence="2"/>
<sequence length="406" mass="43156">MRRSFRSSLRRIADVAVPVAVMIFLVAVLEDDSAGRTAAPQAIGTVAAVAQGMALCWRRSHPVQAMAITLVGGLLIQLIAPEVMFPVAGLIMIGSLAAARPPRVSLPALAALVGLTALNFRTAPIEDAQFVMLCPFVVWAFGEVLRNRRMAVEEASRRAVSEEQTRIARELHDVIAHSVSVIVVQAAAADDVFDAHPDKARGALRSIESVGRDTLGELRRLLAVVRPGEDFEPRHPQPGLDQLGELAERLRAAGLEVAVRREDTEPADPLPAGIDLSAYRIVQEALTNTLRHAGAGHAQVTVRACSGILELEVLDNGRVPGRGNDAARSVSVENDDVWRVDVGNDGVRRVSGENDGVRRVSVGGGAGRGIVGMRERAAMVGGTLDAGPLPGGGFRVHARLPLQVAR</sequence>
<dbReference type="InterPro" id="IPR036890">
    <property type="entry name" value="HATPase_C_sf"/>
</dbReference>
<dbReference type="SUPFAM" id="SSF55874">
    <property type="entry name" value="ATPase domain of HSP90 chaperone/DNA topoisomerase II/histidine kinase"/>
    <property type="match status" value="1"/>
</dbReference>
<keyword evidence="9" id="KW-0812">Transmembrane</keyword>
<evidence type="ECO:0000256" key="5">
    <source>
        <dbReference type="ARBA" id="ARBA00022741"/>
    </source>
</evidence>
<comment type="catalytic activity">
    <reaction evidence="1">
        <text>ATP + protein L-histidine = ADP + protein N-phospho-L-histidine.</text>
        <dbReference type="EC" id="2.7.13.3"/>
    </reaction>
</comment>
<keyword evidence="14" id="KW-1185">Reference proteome</keyword>
<dbReference type="InterPro" id="IPR050482">
    <property type="entry name" value="Sensor_HK_TwoCompSys"/>
</dbReference>
<dbReference type="RefSeq" id="WP_344938689.1">
    <property type="nucleotide sequence ID" value="NZ_BAAAZR010000004.1"/>
</dbReference>
<keyword evidence="3" id="KW-0597">Phosphoprotein</keyword>
<dbReference type="PANTHER" id="PTHR24421:SF10">
    <property type="entry name" value="NITRATE_NITRITE SENSOR PROTEIN NARQ"/>
    <property type="match status" value="1"/>
</dbReference>
<dbReference type="InterPro" id="IPR055558">
    <property type="entry name" value="DUF7134"/>
</dbReference>
<reference evidence="14" key="1">
    <citation type="journal article" date="2019" name="Int. J. Syst. Evol. Microbiol.">
        <title>The Global Catalogue of Microorganisms (GCM) 10K type strain sequencing project: providing services to taxonomists for standard genome sequencing and annotation.</title>
        <authorList>
            <consortium name="The Broad Institute Genomics Platform"/>
            <consortium name="The Broad Institute Genome Sequencing Center for Infectious Disease"/>
            <person name="Wu L."/>
            <person name="Ma J."/>
        </authorList>
    </citation>
    <scope>NUCLEOTIDE SEQUENCE [LARGE SCALE GENOMIC DNA]</scope>
    <source>
        <strain evidence="14">JCM 16908</strain>
    </source>
</reference>
<keyword evidence="9" id="KW-1133">Transmembrane helix</keyword>